<dbReference type="AlphaFoldDB" id="A0A8S1TLX7"/>
<dbReference type="Proteomes" id="UP000683925">
    <property type="component" value="Unassembled WGS sequence"/>
</dbReference>
<dbReference type="GO" id="GO:0008270">
    <property type="term" value="F:zinc ion binding"/>
    <property type="evidence" value="ECO:0007669"/>
    <property type="project" value="UniProtKB-KW"/>
</dbReference>
<organism evidence="6 7">
    <name type="scientific">Paramecium octaurelia</name>
    <dbReference type="NCBI Taxonomy" id="43137"/>
    <lineage>
        <taxon>Eukaryota</taxon>
        <taxon>Sar</taxon>
        <taxon>Alveolata</taxon>
        <taxon>Ciliophora</taxon>
        <taxon>Intramacronucleata</taxon>
        <taxon>Oligohymenophorea</taxon>
        <taxon>Peniculida</taxon>
        <taxon>Parameciidae</taxon>
        <taxon>Paramecium</taxon>
    </lineage>
</organism>
<evidence type="ECO:0000313" key="6">
    <source>
        <dbReference type="EMBL" id="CAD8152973.1"/>
    </source>
</evidence>
<name>A0A8S1TLX7_PAROT</name>
<evidence type="ECO:0000259" key="5">
    <source>
        <dbReference type="Pfam" id="PF01485"/>
    </source>
</evidence>
<keyword evidence="4" id="KW-0862">Zinc</keyword>
<evidence type="ECO:0000256" key="4">
    <source>
        <dbReference type="ARBA" id="ARBA00022833"/>
    </source>
</evidence>
<keyword evidence="2" id="KW-0863">Zinc-finger</keyword>
<evidence type="ECO:0000256" key="3">
    <source>
        <dbReference type="ARBA" id="ARBA00022786"/>
    </source>
</evidence>
<keyword evidence="3" id="KW-0833">Ubl conjugation pathway</keyword>
<dbReference type="InterPro" id="IPR002867">
    <property type="entry name" value="IBR_dom"/>
</dbReference>
<dbReference type="Pfam" id="PF01485">
    <property type="entry name" value="IBR"/>
    <property type="match status" value="1"/>
</dbReference>
<protein>
    <recommendedName>
        <fullName evidence="5">IBR domain-containing protein</fullName>
    </recommendedName>
</protein>
<feature type="domain" description="IBR" evidence="5">
    <location>
        <begin position="235"/>
        <end position="286"/>
    </location>
</feature>
<evidence type="ECO:0000256" key="1">
    <source>
        <dbReference type="ARBA" id="ARBA00022723"/>
    </source>
</evidence>
<dbReference type="OrthoDB" id="303865at2759"/>
<comment type="caution">
    <text evidence="6">The sequence shown here is derived from an EMBL/GenBank/DDBJ whole genome shotgun (WGS) entry which is preliminary data.</text>
</comment>
<reference evidence="6" key="1">
    <citation type="submission" date="2021-01" db="EMBL/GenBank/DDBJ databases">
        <authorList>
            <consortium name="Genoscope - CEA"/>
            <person name="William W."/>
        </authorList>
    </citation>
    <scope>NUCLEOTIDE SEQUENCE</scope>
</reference>
<sequence length="323" mass="37947">MISLVKLIKSINLHIKVLQNYFILGYLIFQEHINIQEASNQAFQRIRYQQGKHINRFECINSTILRFLYIVILKERRLRIALICQILIVIIKKTQNQLESIASPLQNFIRMIHAYCASQVLHGLLGSNDRNLIIKLYTDCENFRISIFRKITSFVLEQNQSYKEILVRGCWIMIKILLGVQLQMKYYLQGFQCQYIYKLEQFSQKQKCLCGLSFVQIVRRIIINPQLAIFVMKSHSLKKQINLGYHQISACPNCKRYIQKIQDCMQISCVYGNDFCVNCSLPWNPDHGQDFYNCPFAAHNKNPSQIMIQMCLNEAAISRIIFE</sequence>
<accession>A0A8S1TLX7</accession>
<evidence type="ECO:0000313" key="7">
    <source>
        <dbReference type="Proteomes" id="UP000683925"/>
    </source>
</evidence>
<dbReference type="EMBL" id="CAJJDP010000027">
    <property type="protein sequence ID" value="CAD8152973.1"/>
    <property type="molecule type" value="Genomic_DNA"/>
</dbReference>
<gene>
    <name evidence="6" type="ORF">POCTA_138.1.T0270132</name>
</gene>
<evidence type="ECO:0000256" key="2">
    <source>
        <dbReference type="ARBA" id="ARBA00022771"/>
    </source>
</evidence>
<keyword evidence="7" id="KW-1185">Reference proteome</keyword>
<proteinExistence type="predicted"/>
<keyword evidence="1" id="KW-0479">Metal-binding</keyword>